<feature type="region of interest" description="Disordered" evidence="1">
    <location>
        <begin position="356"/>
        <end position="376"/>
    </location>
</feature>
<protein>
    <recommendedName>
        <fullName evidence="4">BED-type domain-containing protein</fullName>
    </recommendedName>
</protein>
<organism evidence="2 3">
    <name type="scientific">Marasmius crinis-equi</name>
    <dbReference type="NCBI Taxonomy" id="585013"/>
    <lineage>
        <taxon>Eukaryota</taxon>
        <taxon>Fungi</taxon>
        <taxon>Dikarya</taxon>
        <taxon>Basidiomycota</taxon>
        <taxon>Agaricomycotina</taxon>
        <taxon>Agaricomycetes</taxon>
        <taxon>Agaricomycetidae</taxon>
        <taxon>Agaricales</taxon>
        <taxon>Marasmiineae</taxon>
        <taxon>Marasmiaceae</taxon>
        <taxon>Marasmius</taxon>
    </lineage>
</organism>
<feature type="compositionally biased region" description="Basic and acidic residues" evidence="1">
    <location>
        <begin position="146"/>
        <end position="157"/>
    </location>
</feature>
<sequence>MDPSPNDPNTLFLHPPFTNFPDVDKHPEGLTYNLLAENRGWFLDAADFISYEETATPNPSAIAYPTTLEPPRGWCPARKKDLKSRGADWPEGEEPRLRCTFCRRTYAGVNAKSMWRRHVFEKHKIAMANRRDGPDRPRGRGSGATKENRQPKHDRIVNIDVVPQALNTDPSQRSKFRSSVSSERSDDDPEELTDTLPAANEPGPSSSSNPSPTHPSSSTPPLTPHGRSSDPASGSDDIPLKTPGHFPSSPYDPSLTPDFRHCSPTRPSEQPWRWDSPSNPLLPARNLSLSVLAGELKDSPLLALGKGGTSKNPSLTNRSPLLSLGTPDTNVKNRRFFPRFPIPSHLVDSPFAQSPLSRKPLGGTHRKTLSGVSDDWSLDPTSPLPVDPFVGGEASLAEPLLSMSTTAESPVIRRDLSRGHGLGIGLLEPFTLHGNQAGPPKVNGTHDGEDSVPGSLANSPRSTPFPKRRRIFGPS</sequence>
<feature type="compositionally biased region" description="Basic and acidic residues" evidence="1">
    <location>
        <begin position="129"/>
        <end position="138"/>
    </location>
</feature>
<feature type="region of interest" description="Disordered" evidence="1">
    <location>
        <begin position="302"/>
        <end position="328"/>
    </location>
</feature>
<proteinExistence type="predicted"/>
<evidence type="ECO:0000313" key="3">
    <source>
        <dbReference type="Proteomes" id="UP001465976"/>
    </source>
</evidence>
<feature type="region of interest" description="Disordered" evidence="1">
    <location>
        <begin position="126"/>
        <end position="277"/>
    </location>
</feature>
<dbReference type="Proteomes" id="UP001465976">
    <property type="component" value="Unassembled WGS sequence"/>
</dbReference>
<feature type="compositionally biased region" description="Polar residues" evidence="1">
    <location>
        <begin position="309"/>
        <end position="328"/>
    </location>
</feature>
<dbReference type="EMBL" id="JBAHYK010000032">
    <property type="protein sequence ID" value="KAL0580362.1"/>
    <property type="molecule type" value="Genomic_DNA"/>
</dbReference>
<gene>
    <name evidence="2" type="ORF">V5O48_001607</name>
</gene>
<evidence type="ECO:0000313" key="2">
    <source>
        <dbReference type="EMBL" id="KAL0580362.1"/>
    </source>
</evidence>
<feature type="compositionally biased region" description="Low complexity" evidence="1">
    <location>
        <begin position="202"/>
        <end position="220"/>
    </location>
</feature>
<feature type="compositionally biased region" description="Basic residues" evidence="1">
    <location>
        <begin position="466"/>
        <end position="475"/>
    </location>
</feature>
<feature type="compositionally biased region" description="Low complexity" evidence="1">
    <location>
        <begin position="171"/>
        <end position="182"/>
    </location>
</feature>
<name>A0ABR3FZ03_9AGAR</name>
<feature type="region of interest" description="Disordered" evidence="1">
    <location>
        <begin position="429"/>
        <end position="475"/>
    </location>
</feature>
<evidence type="ECO:0000256" key="1">
    <source>
        <dbReference type="SAM" id="MobiDB-lite"/>
    </source>
</evidence>
<keyword evidence="3" id="KW-1185">Reference proteome</keyword>
<accession>A0ABR3FZ03</accession>
<comment type="caution">
    <text evidence="2">The sequence shown here is derived from an EMBL/GenBank/DDBJ whole genome shotgun (WGS) entry which is preliminary data.</text>
</comment>
<evidence type="ECO:0008006" key="4">
    <source>
        <dbReference type="Google" id="ProtNLM"/>
    </source>
</evidence>
<reference evidence="2 3" key="1">
    <citation type="submission" date="2024-02" db="EMBL/GenBank/DDBJ databases">
        <title>A draft genome for the cacao thread blight pathogen Marasmius crinis-equi.</title>
        <authorList>
            <person name="Cohen S.P."/>
            <person name="Baruah I.K."/>
            <person name="Amoako-Attah I."/>
            <person name="Bukari Y."/>
            <person name="Meinhardt L.W."/>
            <person name="Bailey B.A."/>
        </authorList>
    </citation>
    <scope>NUCLEOTIDE SEQUENCE [LARGE SCALE GENOMIC DNA]</scope>
    <source>
        <strain evidence="2 3">GH-76</strain>
    </source>
</reference>